<proteinExistence type="predicted"/>
<dbReference type="RefSeq" id="WP_377465841.1">
    <property type="nucleotide sequence ID" value="NZ_JBHUOP010000002.1"/>
</dbReference>
<sequence>MEPVIYTLPTPWWVQALGWGIACVNLAVVILVSVGHQVEVWLIINLLAVPLGVLAARSRMSLSIDSEHVSMRYWPFVHKKLLLGEVASCTYQELVRPHEVGGVGYRSGVGGPSTFMWRPGPAVLVVLDDGRSFRMVFDQADEACEMLHQRLAGRGRHF</sequence>
<evidence type="ECO:0008006" key="4">
    <source>
        <dbReference type="Google" id="ProtNLM"/>
    </source>
</evidence>
<keyword evidence="1" id="KW-0812">Transmembrane</keyword>
<reference evidence="3" key="1">
    <citation type="journal article" date="2019" name="Int. J. Syst. Evol. Microbiol.">
        <title>The Global Catalogue of Microorganisms (GCM) 10K type strain sequencing project: providing services to taxonomists for standard genome sequencing and annotation.</title>
        <authorList>
            <consortium name="The Broad Institute Genomics Platform"/>
            <consortium name="The Broad Institute Genome Sequencing Center for Infectious Disease"/>
            <person name="Wu L."/>
            <person name="Ma J."/>
        </authorList>
    </citation>
    <scope>NUCLEOTIDE SEQUENCE [LARGE SCALE GENOMIC DNA]</scope>
    <source>
        <strain evidence="3">KCTC 33576</strain>
    </source>
</reference>
<dbReference type="EMBL" id="JBHUOP010000002">
    <property type="protein sequence ID" value="MFD2840148.1"/>
    <property type="molecule type" value="Genomic_DNA"/>
</dbReference>
<organism evidence="2 3">
    <name type="scientific">Populibacterium corticicola</name>
    <dbReference type="NCBI Taxonomy" id="1812826"/>
    <lineage>
        <taxon>Bacteria</taxon>
        <taxon>Bacillati</taxon>
        <taxon>Actinomycetota</taxon>
        <taxon>Actinomycetes</taxon>
        <taxon>Micrococcales</taxon>
        <taxon>Jonesiaceae</taxon>
        <taxon>Populibacterium</taxon>
    </lineage>
</organism>
<dbReference type="Proteomes" id="UP001597391">
    <property type="component" value="Unassembled WGS sequence"/>
</dbReference>
<name>A0ABW5XH39_9MICO</name>
<evidence type="ECO:0000313" key="2">
    <source>
        <dbReference type="EMBL" id="MFD2840148.1"/>
    </source>
</evidence>
<gene>
    <name evidence="2" type="ORF">ACFSYH_06145</name>
</gene>
<evidence type="ECO:0000256" key="1">
    <source>
        <dbReference type="SAM" id="Phobius"/>
    </source>
</evidence>
<evidence type="ECO:0000313" key="3">
    <source>
        <dbReference type="Proteomes" id="UP001597391"/>
    </source>
</evidence>
<keyword evidence="1" id="KW-0472">Membrane</keyword>
<feature type="transmembrane region" description="Helical" evidence="1">
    <location>
        <begin position="40"/>
        <end position="56"/>
    </location>
</feature>
<feature type="transmembrane region" description="Helical" evidence="1">
    <location>
        <begin position="12"/>
        <end position="34"/>
    </location>
</feature>
<keyword evidence="3" id="KW-1185">Reference proteome</keyword>
<comment type="caution">
    <text evidence="2">The sequence shown here is derived from an EMBL/GenBank/DDBJ whole genome shotgun (WGS) entry which is preliminary data.</text>
</comment>
<accession>A0ABW5XH39</accession>
<keyword evidence="1" id="KW-1133">Transmembrane helix</keyword>
<protein>
    <recommendedName>
        <fullName evidence="4">Bacterial Pleckstrin homology domain-containing protein</fullName>
    </recommendedName>
</protein>